<dbReference type="PROSITE" id="PS51375">
    <property type="entry name" value="PPR"/>
    <property type="match status" value="11"/>
</dbReference>
<feature type="repeat" description="PPR" evidence="2">
    <location>
        <begin position="792"/>
        <end position="826"/>
    </location>
</feature>
<dbReference type="Pfam" id="PF13041">
    <property type="entry name" value="PPR_2"/>
    <property type="match status" value="8"/>
</dbReference>
<proteinExistence type="predicted"/>
<organism evidence="3 4">
    <name type="scientific">Ceratopteris richardii</name>
    <name type="common">Triangle waterfern</name>
    <dbReference type="NCBI Taxonomy" id="49495"/>
    <lineage>
        <taxon>Eukaryota</taxon>
        <taxon>Viridiplantae</taxon>
        <taxon>Streptophyta</taxon>
        <taxon>Embryophyta</taxon>
        <taxon>Tracheophyta</taxon>
        <taxon>Polypodiopsida</taxon>
        <taxon>Polypodiidae</taxon>
        <taxon>Polypodiales</taxon>
        <taxon>Pteridineae</taxon>
        <taxon>Pteridaceae</taxon>
        <taxon>Parkerioideae</taxon>
        <taxon>Ceratopteris</taxon>
    </lineage>
</organism>
<comment type="caution">
    <text evidence="3">The sequence shown here is derived from an EMBL/GenBank/DDBJ whole genome shotgun (WGS) entry which is preliminary data.</text>
</comment>
<dbReference type="Gene3D" id="1.25.40.10">
    <property type="entry name" value="Tetratricopeptide repeat domain"/>
    <property type="match status" value="10"/>
</dbReference>
<gene>
    <name evidence="3" type="ORF">KP509_02G042700</name>
</gene>
<dbReference type="InterPro" id="IPR011990">
    <property type="entry name" value="TPR-like_helical_dom_sf"/>
</dbReference>
<accession>A0A8T2V951</accession>
<evidence type="ECO:0008006" key="5">
    <source>
        <dbReference type="Google" id="ProtNLM"/>
    </source>
</evidence>
<feature type="repeat" description="PPR" evidence="2">
    <location>
        <begin position="893"/>
        <end position="927"/>
    </location>
</feature>
<evidence type="ECO:0000256" key="2">
    <source>
        <dbReference type="PROSITE-ProRule" id="PRU00708"/>
    </source>
</evidence>
<feature type="repeat" description="PPR" evidence="2">
    <location>
        <begin position="283"/>
        <end position="317"/>
    </location>
</feature>
<feature type="repeat" description="PPR" evidence="2">
    <location>
        <begin position="181"/>
        <end position="215"/>
    </location>
</feature>
<dbReference type="SUPFAM" id="SSF48452">
    <property type="entry name" value="TPR-like"/>
    <property type="match status" value="1"/>
</dbReference>
<keyword evidence="4" id="KW-1185">Reference proteome</keyword>
<feature type="repeat" description="PPR" evidence="2">
    <location>
        <begin position="79"/>
        <end position="113"/>
    </location>
</feature>
<reference evidence="3" key="1">
    <citation type="submission" date="2021-08" db="EMBL/GenBank/DDBJ databases">
        <title>WGS assembly of Ceratopteris richardii.</title>
        <authorList>
            <person name="Marchant D.B."/>
            <person name="Chen G."/>
            <person name="Jenkins J."/>
            <person name="Shu S."/>
            <person name="Leebens-Mack J."/>
            <person name="Grimwood J."/>
            <person name="Schmutz J."/>
            <person name="Soltis P."/>
            <person name="Soltis D."/>
            <person name="Chen Z.-H."/>
        </authorList>
    </citation>
    <scope>NUCLEOTIDE SEQUENCE</scope>
    <source>
        <strain evidence="3">Whitten #5841</strain>
        <tissue evidence="3">Leaf</tissue>
    </source>
</reference>
<feature type="repeat" description="PPR" evidence="2">
    <location>
        <begin position="487"/>
        <end position="521"/>
    </location>
</feature>
<dbReference type="NCBIfam" id="TIGR00756">
    <property type="entry name" value="PPR"/>
    <property type="match status" value="10"/>
</dbReference>
<dbReference type="FunFam" id="1.25.40.10:FF:000158">
    <property type="entry name" value="pentatricopeptide repeat-containing protein At2g33680"/>
    <property type="match status" value="1"/>
</dbReference>
<dbReference type="PANTHER" id="PTHR24015">
    <property type="entry name" value="OS07G0578800 PROTEIN-RELATED"/>
    <property type="match status" value="1"/>
</dbReference>
<evidence type="ECO:0000256" key="1">
    <source>
        <dbReference type="ARBA" id="ARBA00022737"/>
    </source>
</evidence>
<dbReference type="AlphaFoldDB" id="A0A8T2V951"/>
<dbReference type="FunFam" id="1.25.40.10:FF:000073">
    <property type="entry name" value="Pentatricopeptide repeat-containing protein chloroplastic"/>
    <property type="match status" value="1"/>
</dbReference>
<dbReference type="GO" id="GO:0009451">
    <property type="term" value="P:RNA modification"/>
    <property type="evidence" value="ECO:0007669"/>
    <property type="project" value="InterPro"/>
</dbReference>
<dbReference type="Proteomes" id="UP000825935">
    <property type="component" value="Chromosome 2"/>
</dbReference>
<dbReference type="OrthoDB" id="10363641at2759"/>
<protein>
    <recommendedName>
        <fullName evidence="5">Pentatricopeptide repeat-containing protein</fullName>
    </recommendedName>
</protein>
<dbReference type="InterPro" id="IPR046960">
    <property type="entry name" value="PPR_At4g14850-like_plant"/>
</dbReference>
<sequence length="1249" mass="137303">MREYAKGNGILNSCTLLCLLKACTRKKDLKAGLELHMIATAHGFFNIDPFVGNALVDMYAKCGMLKKAQEIFDGLESHDVVSWTALIGGYVECGQGDEALKLIELMQFEGVCPNAITFLCGLRACASLNAVNEGQKIHAEIDRKGFLNQDLAIGNMLVDMYAKCGALDKAEEVFDNILVRDVISWTALIAGLIEHGNGDKALESFIQMQQEGICPNAITFSCGVKACSLTWDINKGKEMHSLIKHTDTLACDAIVSNTLVDMYAKCGLLDAACIVFNELPTRNIAGWTALISGYADCGQSEEVLKCFDLMEAEGVTSDSMSLACSLKACSNLTLANKGQELHAEIERTGFIVKDAFIGISLVNMYAKCGLFAKAQEVFIKLPVQEVTAWTILIGAYIDHACEREALTLFEKMQLKGVLPNTITFVHCLKSCTNLMDINKGQEIHADIEKLGYFEGHLSIGNALIGMYSKCNFLDEACILFDKLPLRDTVSWNLILAAFLEHKQIDKVLDLLAWMHFEGVAPDPFTCACSLKVYSSIGDIEVVQMIHSEIQKKGLLEDDILLGNMLVDAYATCGFLSAAECIFSRLPKQDVVSWNTLITGYCEHGDGETVLMRLELMQGANIPPNSISLVCALRACVQIADIKKAQEFHVEIERQGLLQDIVIGNTLVDTYGKFGLLGKSYEVFVNLPKKDVVSWTALLAGYADYGHGKEALMFVKQMQSDGMDLNDVTYICILKACISGGLIREGLDAHGEIERRELLEKYVEVGVALIDFYAKNELIARAHEVFDSLPARNVLAWNTLIVGYAENGCAKEALNLFECMLNDGFSPDVQTFSFILMVSGMIGDKEWGWYIHSELEKKGLFQASALGNMIVDMYAKCGSFPSAQTVFFKISDQDLVAWNALVTGFAEHGHAHEALHWFEHMSTKGIFPNTITFLGALKACTTLGFLNKGLEIHANIARLNLLESDAAIGNSLINMYAKCGVLTKAREIFHSIPDQSVISWTALIAGCIEHECDKEALMYYKHMQSEGIIPNFVTRLCILNACSSIGTIQMGREIHAEIEKEGLAQTDVVSNALVHMYAKCGSVDEAQNVFDQLTVANVVAWNTLAAGYALFGRHTTALTLINRMLKDGLKPNMVTFVTALSVCNQCCLFNDCLMFLEAMNTEHGVHVAIEHITSIITLLCRVGQVENALAFSNKLPFVSNLVVWLSVLSACRANGDLECARVAYKHAMCLNNEDPAIPVLMSHIYRGSNT</sequence>
<dbReference type="GO" id="GO:0048731">
    <property type="term" value="P:system development"/>
    <property type="evidence" value="ECO:0007669"/>
    <property type="project" value="UniProtKB-ARBA"/>
</dbReference>
<dbReference type="FunFam" id="1.25.40.10:FF:000351">
    <property type="entry name" value="Pentatricopeptide repeat-containing protein"/>
    <property type="match status" value="1"/>
</dbReference>
<feature type="repeat" description="PPR" evidence="2">
    <location>
        <begin position="1096"/>
        <end position="1130"/>
    </location>
</feature>
<keyword evidence="1" id="KW-0677">Repeat</keyword>
<dbReference type="Pfam" id="PF01535">
    <property type="entry name" value="PPR"/>
    <property type="match status" value="10"/>
</dbReference>
<dbReference type="FunFam" id="1.25.40.10:FF:000031">
    <property type="entry name" value="Pentatricopeptide repeat-containing protein mitochondrial"/>
    <property type="match status" value="2"/>
</dbReference>
<feature type="repeat" description="PPR" evidence="2">
    <location>
        <begin position="995"/>
        <end position="1029"/>
    </location>
</feature>
<evidence type="ECO:0000313" key="4">
    <source>
        <dbReference type="Proteomes" id="UP000825935"/>
    </source>
</evidence>
<dbReference type="GO" id="GO:0003723">
    <property type="term" value="F:RNA binding"/>
    <property type="evidence" value="ECO:0007669"/>
    <property type="project" value="InterPro"/>
</dbReference>
<dbReference type="InterPro" id="IPR002885">
    <property type="entry name" value="PPR_rpt"/>
</dbReference>
<feature type="repeat" description="PPR" evidence="2">
    <location>
        <begin position="385"/>
        <end position="419"/>
    </location>
</feature>
<dbReference type="EMBL" id="CM035407">
    <property type="protein sequence ID" value="KAH7443628.1"/>
    <property type="molecule type" value="Genomic_DNA"/>
</dbReference>
<dbReference type="PANTHER" id="PTHR24015:SF548">
    <property type="entry name" value="OS08G0340900 PROTEIN"/>
    <property type="match status" value="1"/>
</dbReference>
<feature type="repeat" description="PPR" evidence="2">
    <location>
        <begin position="690"/>
        <end position="724"/>
    </location>
</feature>
<evidence type="ECO:0000313" key="3">
    <source>
        <dbReference type="EMBL" id="KAH7443628.1"/>
    </source>
</evidence>
<name>A0A8T2V951_CERRI</name>
<feature type="repeat" description="PPR" evidence="2">
    <location>
        <begin position="589"/>
        <end position="623"/>
    </location>
</feature>